<gene>
    <name evidence="1" type="ORF">SAMN04489793_3207</name>
</gene>
<evidence type="ECO:0000313" key="2">
    <source>
        <dbReference type="Proteomes" id="UP000182241"/>
    </source>
</evidence>
<dbReference type="RefSeq" id="WP_068742800.1">
    <property type="nucleotide sequence ID" value="NZ_FNSA01000003.1"/>
</dbReference>
<evidence type="ECO:0000313" key="1">
    <source>
        <dbReference type="EMBL" id="SEC79578.1"/>
    </source>
</evidence>
<keyword evidence="2" id="KW-1185">Reference proteome</keyword>
<dbReference type="EMBL" id="FNSA01000003">
    <property type="protein sequence ID" value="SEC79578.1"/>
    <property type="molecule type" value="Genomic_DNA"/>
</dbReference>
<sequence>MSEYPNDISPDFPVATAYTADGKPYDYLGNWQTAETYANAGYQVKVHEGDGRFSQAELQALVDREFASAIDCFGEGHRK</sequence>
<protein>
    <submittedName>
        <fullName evidence="1">Uncharacterized protein</fullName>
    </submittedName>
</protein>
<dbReference type="AlphaFoldDB" id="A0A1H4VG67"/>
<proteinExistence type="predicted"/>
<reference evidence="2" key="1">
    <citation type="submission" date="2016-10" db="EMBL/GenBank/DDBJ databases">
        <authorList>
            <person name="Varghese N."/>
            <person name="Submissions S."/>
        </authorList>
    </citation>
    <scope>NUCLEOTIDE SEQUENCE [LARGE SCALE GENOMIC DNA]</scope>
    <source>
        <strain evidence="2">DSM 44234</strain>
    </source>
</reference>
<accession>A0A1H4VG67</accession>
<organism evidence="1 2">
    <name type="scientific">Tsukamurella tyrosinosolvens</name>
    <dbReference type="NCBI Taxonomy" id="57704"/>
    <lineage>
        <taxon>Bacteria</taxon>
        <taxon>Bacillati</taxon>
        <taxon>Actinomycetota</taxon>
        <taxon>Actinomycetes</taxon>
        <taxon>Mycobacteriales</taxon>
        <taxon>Tsukamurellaceae</taxon>
        <taxon>Tsukamurella</taxon>
    </lineage>
</organism>
<dbReference type="Proteomes" id="UP000182241">
    <property type="component" value="Unassembled WGS sequence"/>
</dbReference>
<dbReference type="STRING" id="57704.SAMN04489793_3207"/>
<name>A0A1H4VG67_TSUTY</name>
<dbReference type="OrthoDB" id="4762728at2"/>